<evidence type="ECO:0000259" key="14">
    <source>
        <dbReference type="Pfam" id="PF02882"/>
    </source>
</evidence>
<comment type="similarity">
    <text evidence="12">Belongs to the tetrahydrofolate dehydrogenase/cyclohydrolase family.</text>
</comment>
<dbReference type="PANTHER" id="PTHR48099">
    <property type="entry name" value="C-1-TETRAHYDROFOLATE SYNTHASE, CYTOPLASMIC-RELATED"/>
    <property type="match status" value="1"/>
</dbReference>
<keyword evidence="6 12" id="KW-0521">NADP</keyword>
<dbReference type="PROSITE" id="PS00767">
    <property type="entry name" value="THF_DHG_CYH_2"/>
    <property type="match status" value="1"/>
</dbReference>
<keyword evidence="16" id="KW-1185">Reference proteome</keyword>
<dbReference type="FunFam" id="3.40.50.720:FF:000094">
    <property type="entry name" value="Bifunctional protein FolD"/>
    <property type="match status" value="1"/>
</dbReference>
<dbReference type="InterPro" id="IPR020631">
    <property type="entry name" value="THF_DH/CycHdrlase_NAD-bd_dom"/>
</dbReference>
<dbReference type="OrthoDB" id="9803580at2"/>
<dbReference type="NCBIfam" id="NF008058">
    <property type="entry name" value="PRK10792.1"/>
    <property type="match status" value="1"/>
</dbReference>
<evidence type="ECO:0000256" key="11">
    <source>
        <dbReference type="ARBA" id="ARBA00036357"/>
    </source>
</evidence>
<dbReference type="Gene3D" id="3.40.50.720">
    <property type="entry name" value="NAD(P)-binding Rossmann-like Domain"/>
    <property type="match status" value="1"/>
</dbReference>
<evidence type="ECO:0000313" key="15">
    <source>
        <dbReference type="EMBL" id="TLD95450.1"/>
    </source>
</evidence>
<evidence type="ECO:0000256" key="8">
    <source>
        <dbReference type="ARBA" id="ARBA00023102"/>
    </source>
</evidence>
<comment type="catalytic activity">
    <reaction evidence="12">
        <text>(6R)-5,10-methylene-5,6,7,8-tetrahydrofolate + NADP(+) = (6R)-5,10-methenyltetrahydrofolate + NADPH</text>
        <dbReference type="Rhea" id="RHEA:22812"/>
        <dbReference type="ChEBI" id="CHEBI:15636"/>
        <dbReference type="ChEBI" id="CHEBI:57455"/>
        <dbReference type="ChEBI" id="CHEBI:57783"/>
        <dbReference type="ChEBI" id="CHEBI:58349"/>
        <dbReference type="EC" id="1.5.1.5"/>
    </reaction>
</comment>
<proteinExistence type="inferred from homology"/>
<dbReference type="STRING" id="1677920.LS71_05040"/>
<reference evidence="15 16" key="1">
    <citation type="journal article" date="2014" name="Genome Announc.">
        <title>Draft genome sequences of eight enterohepatic helicobacter species isolated from both laboratory and wild rodents.</title>
        <authorList>
            <person name="Sheh A."/>
            <person name="Shen Z."/>
            <person name="Fox J.G."/>
        </authorList>
    </citation>
    <scope>NUCLEOTIDE SEQUENCE [LARGE SCALE GENOMIC DNA]</scope>
    <source>
        <strain evidence="15 16">MIT 09-6949</strain>
    </source>
</reference>
<dbReference type="GO" id="GO:0009086">
    <property type="term" value="P:methionine biosynthetic process"/>
    <property type="evidence" value="ECO:0007669"/>
    <property type="project" value="UniProtKB-KW"/>
</dbReference>
<comment type="catalytic activity">
    <reaction evidence="11 12">
        <text>(6R)-5,10-methenyltetrahydrofolate + H2O = (6R)-10-formyltetrahydrofolate + H(+)</text>
        <dbReference type="Rhea" id="RHEA:23700"/>
        <dbReference type="ChEBI" id="CHEBI:15377"/>
        <dbReference type="ChEBI" id="CHEBI:15378"/>
        <dbReference type="ChEBI" id="CHEBI:57455"/>
        <dbReference type="ChEBI" id="CHEBI:195366"/>
        <dbReference type="EC" id="3.5.4.9"/>
    </reaction>
</comment>
<evidence type="ECO:0000256" key="10">
    <source>
        <dbReference type="ARBA" id="ARBA00023268"/>
    </source>
</evidence>
<sequence length="286" mass="30517">MTLLDGKSLSAMIEEDLHKQISSLAAQGITPGLAVILVGDNPASCAYVQMKAKACKRVGIYSVTHEMPNTITQEELLSTIAMLNQNPNIDGILVQLPLPTHIQSAKVLEAIHPQKDVDGFHPFNIGRLSVNLDTFVPATPLGVMNLLKHYHIDVSGKDVVIVGMSNIVGKPLCALMLNAGASVSCCHILTRDVSAYTKNADIVCVGVGKPNLITQDMIKQGAIVIDIGINRLESGALVGDVDFSNVAPKCSFITPVPGGVGPMTIATLLQNTYKAALYRLEQRTKI</sequence>
<feature type="binding site" evidence="12">
    <location>
        <begin position="163"/>
        <end position="165"/>
    </location>
    <ligand>
        <name>NADP(+)</name>
        <dbReference type="ChEBI" id="CHEBI:58349"/>
    </ligand>
</feature>
<dbReference type="UniPathway" id="UPA00193"/>
<evidence type="ECO:0000256" key="6">
    <source>
        <dbReference type="ARBA" id="ARBA00022857"/>
    </source>
</evidence>
<dbReference type="HAMAP" id="MF_01576">
    <property type="entry name" value="THF_DHG_CYH"/>
    <property type="match status" value="1"/>
</dbReference>
<dbReference type="InterPro" id="IPR020630">
    <property type="entry name" value="THF_DH/CycHdrlase_cat_dom"/>
</dbReference>
<feature type="binding site" evidence="12">
    <location>
        <position position="188"/>
    </location>
    <ligand>
        <name>NADP(+)</name>
        <dbReference type="ChEBI" id="CHEBI:58349"/>
    </ligand>
</feature>
<dbReference type="RefSeq" id="WP_034354542.1">
    <property type="nucleotide sequence ID" value="NZ_JRPR02000008.1"/>
</dbReference>
<feature type="domain" description="Tetrahydrofolate dehydrogenase/cyclohydrolase catalytic" evidence="13">
    <location>
        <begin position="4"/>
        <end position="118"/>
    </location>
</feature>
<keyword evidence="10 12" id="KW-0511">Multifunctional enzyme</keyword>
<dbReference type="PANTHER" id="PTHR48099:SF5">
    <property type="entry name" value="C-1-TETRAHYDROFOLATE SYNTHASE, CYTOPLASMIC"/>
    <property type="match status" value="1"/>
</dbReference>
<evidence type="ECO:0000256" key="2">
    <source>
        <dbReference type="ARBA" id="ARBA00022563"/>
    </source>
</evidence>
<keyword evidence="8 12" id="KW-0368">Histidine biosynthesis</keyword>
<keyword evidence="7 12" id="KW-0560">Oxidoreductase</keyword>
<comment type="subunit">
    <text evidence="12">Homodimer.</text>
</comment>
<dbReference type="Pfam" id="PF02882">
    <property type="entry name" value="THF_DHG_CYH_C"/>
    <property type="match status" value="1"/>
</dbReference>
<dbReference type="EC" id="3.5.4.9" evidence="12"/>
<dbReference type="FunFam" id="3.40.50.10860:FF:000001">
    <property type="entry name" value="Bifunctional protein FolD"/>
    <property type="match status" value="1"/>
</dbReference>
<dbReference type="GO" id="GO:0004477">
    <property type="term" value="F:methenyltetrahydrofolate cyclohydrolase activity"/>
    <property type="evidence" value="ECO:0007669"/>
    <property type="project" value="UniProtKB-UniRule"/>
</dbReference>
<dbReference type="GO" id="GO:0004488">
    <property type="term" value="F:methylenetetrahydrofolate dehydrogenase (NADP+) activity"/>
    <property type="evidence" value="ECO:0007669"/>
    <property type="project" value="UniProtKB-UniRule"/>
</dbReference>
<dbReference type="NCBIfam" id="NF010787">
    <property type="entry name" value="PRK14191.1"/>
    <property type="match status" value="1"/>
</dbReference>
<gene>
    <name evidence="12 15" type="primary">folD</name>
    <name evidence="15" type="ORF">LS71_008045</name>
</gene>
<evidence type="ECO:0000256" key="4">
    <source>
        <dbReference type="ARBA" id="ARBA00022755"/>
    </source>
</evidence>
<dbReference type="InterPro" id="IPR000672">
    <property type="entry name" value="THF_DH/CycHdrlase"/>
</dbReference>
<evidence type="ECO:0000256" key="3">
    <source>
        <dbReference type="ARBA" id="ARBA00022605"/>
    </source>
</evidence>
<dbReference type="CDD" id="cd01080">
    <property type="entry name" value="NAD_bind_m-THF_DH_Cyclohyd"/>
    <property type="match status" value="1"/>
</dbReference>
<keyword evidence="3 12" id="KW-0028">Amino-acid biosynthesis</keyword>
<dbReference type="SUPFAM" id="SSF51735">
    <property type="entry name" value="NAD(P)-binding Rossmann-fold domains"/>
    <property type="match status" value="1"/>
</dbReference>
<dbReference type="EC" id="1.5.1.5" evidence="12"/>
<dbReference type="SUPFAM" id="SSF53223">
    <property type="entry name" value="Aminoacid dehydrogenase-like, N-terminal domain"/>
    <property type="match status" value="1"/>
</dbReference>
<dbReference type="EMBL" id="JRPR02000008">
    <property type="protein sequence ID" value="TLD95450.1"/>
    <property type="molecule type" value="Genomic_DNA"/>
</dbReference>
<evidence type="ECO:0000256" key="1">
    <source>
        <dbReference type="ARBA" id="ARBA00004777"/>
    </source>
</evidence>
<evidence type="ECO:0000256" key="7">
    <source>
        <dbReference type="ARBA" id="ARBA00023002"/>
    </source>
</evidence>
<dbReference type="PRINTS" id="PR00085">
    <property type="entry name" value="THFDHDRGNASE"/>
</dbReference>
<dbReference type="InterPro" id="IPR036291">
    <property type="entry name" value="NAD(P)-bd_dom_sf"/>
</dbReference>
<dbReference type="Pfam" id="PF00763">
    <property type="entry name" value="THF_DHG_CYH"/>
    <property type="match status" value="1"/>
</dbReference>
<keyword evidence="5 12" id="KW-0378">Hydrolase</keyword>
<protein>
    <recommendedName>
        <fullName evidence="12">Bifunctional protein FolD</fullName>
    </recommendedName>
    <domain>
        <recommendedName>
            <fullName evidence="12">Methylenetetrahydrofolate dehydrogenase</fullName>
            <ecNumber evidence="12">1.5.1.5</ecNumber>
        </recommendedName>
    </domain>
    <domain>
        <recommendedName>
            <fullName evidence="12">Methenyltetrahydrofolate cyclohydrolase</fullName>
            <ecNumber evidence="12">3.5.4.9</ecNumber>
        </recommendedName>
    </domain>
</protein>
<dbReference type="Gene3D" id="3.40.50.10860">
    <property type="entry name" value="Leucine Dehydrogenase, chain A, domain 1"/>
    <property type="match status" value="1"/>
</dbReference>
<name>A0A4U8T726_9HELI</name>
<comment type="caution">
    <text evidence="15">The sequence shown here is derived from an EMBL/GenBank/DDBJ whole genome shotgun (WGS) entry which is preliminary data.</text>
</comment>
<keyword evidence="9 12" id="KW-0486">Methionine biosynthesis</keyword>
<evidence type="ECO:0000256" key="5">
    <source>
        <dbReference type="ARBA" id="ARBA00022801"/>
    </source>
</evidence>
<dbReference type="GO" id="GO:0035999">
    <property type="term" value="P:tetrahydrofolate interconversion"/>
    <property type="evidence" value="ECO:0007669"/>
    <property type="project" value="UniProtKB-UniRule"/>
</dbReference>
<comment type="pathway">
    <text evidence="1 12">One-carbon metabolism; tetrahydrofolate interconversion.</text>
</comment>
<comment type="function">
    <text evidence="12">Catalyzes the oxidation of 5,10-methylenetetrahydrofolate to 5,10-methenyltetrahydrofolate and then the hydrolysis of 5,10-methenyltetrahydrofolate to 10-formyltetrahydrofolate.</text>
</comment>
<evidence type="ECO:0000259" key="13">
    <source>
        <dbReference type="Pfam" id="PF00763"/>
    </source>
</evidence>
<feature type="binding site" evidence="12">
    <location>
        <position position="229"/>
    </location>
    <ligand>
        <name>NADP(+)</name>
        <dbReference type="ChEBI" id="CHEBI:58349"/>
    </ligand>
</feature>
<dbReference type="InterPro" id="IPR046346">
    <property type="entry name" value="Aminoacid_DH-like_N_sf"/>
</dbReference>
<accession>A0A4U8T726</accession>
<feature type="domain" description="Tetrahydrofolate dehydrogenase/cyclohydrolase NAD(P)-binding" evidence="14">
    <location>
        <begin position="137"/>
        <end position="277"/>
    </location>
</feature>
<dbReference type="GO" id="GO:0005829">
    <property type="term" value="C:cytosol"/>
    <property type="evidence" value="ECO:0007669"/>
    <property type="project" value="TreeGrafter"/>
</dbReference>
<evidence type="ECO:0000256" key="9">
    <source>
        <dbReference type="ARBA" id="ARBA00023167"/>
    </source>
</evidence>
<keyword evidence="4 12" id="KW-0658">Purine biosynthesis</keyword>
<evidence type="ECO:0000256" key="12">
    <source>
        <dbReference type="HAMAP-Rule" id="MF_01576"/>
    </source>
</evidence>
<dbReference type="GO" id="GO:0000105">
    <property type="term" value="P:L-histidine biosynthetic process"/>
    <property type="evidence" value="ECO:0007669"/>
    <property type="project" value="UniProtKB-KW"/>
</dbReference>
<keyword evidence="2 12" id="KW-0554">One-carbon metabolism</keyword>
<dbReference type="NCBIfam" id="NF010783">
    <property type="entry name" value="PRK14186.1"/>
    <property type="match status" value="1"/>
</dbReference>
<dbReference type="PROSITE" id="PS00766">
    <property type="entry name" value="THF_DHG_CYH_1"/>
    <property type="match status" value="1"/>
</dbReference>
<evidence type="ECO:0000313" key="16">
    <source>
        <dbReference type="Proteomes" id="UP000029733"/>
    </source>
</evidence>
<organism evidence="15 16">
    <name type="scientific">Helicobacter jaachi</name>
    <dbReference type="NCBI Taxonomy" id="1677920"/>
    <lineage>
        <taxon>Bacteria</taxon>
        <taxon>Pseudomonadati</taxon>
        <taxon>Campylobacterota</taxon>
        <taxon>Epsilonproteobacteria</taxon>
        <taxon>Campylobacterales</taxon>
        <taxon>Helicobacteraceae</taxon>
        <taxon>Helicobacter</taxon>
    </lineage>
</organism>
<dbReference type="GO" id="GO:0006164">
    <property type="term" value="P:purine nucleotide biosynthetic process"/>
    <property type="evidence" value="ECO:0007669"/>
    <property type="project" value="UniProtKB-KW"/>
</dbReference>
<dbReference type="AlphaFoldDB" id="A0A4U8T726"/>
<dbReference type="InterPro" id="IPR020867">
    <property type="entry name" value="THF_DH/CycHdrlase_CS"/>
</dbReference>
<dbReference type="Proteomes" id="UP000029733">
    <property type="component" value="Unassembled WGS sequence"/>
</dbReference>